<comment type="subcellular location">
    <subcellularLocation>
        <location evidence="3">Nucleus</location>
    </subcellularLocation>
</comment>
<dbReference type="PANTHER" id="PTHR11352">
    <property type="entry name" value="PROLIFERATING CELL NUCLEAR ANTIGEN"/>
    <property type="match status" value="1"/>
</dbReference>
<evidence type="ECO:0000256" key="1">
    <source>
        <dbReference type="ARBA" id="ARBA00010462"/>
    </source>
</evidence>
<dbReference type="Pfam" id="PF00705">
    <property type="entry name" value="PCNA_N"/>
    <property type="match status" value="1"/>
</dbReference>
<evidence type="ECO:0000256" key="4">
    <source>
        <dbReference type="RuleBase" id="RU003671"/>
    </source>
</evidence>
<proteinExistence type="inferred from homology"/>
<keyword evidence="8" id="KW-1185">Reference proteome</keyword>
<evidence type="ECO:0000259" key="5">
    <source>
        <dbReference type="Pfam" id="PF00705"/>
    </source>
</evidence>
<dbReference type="Pfam" id="PF02747">
    <property type="entry name" value="PCNA_C"/>
    <property type="match status" value="1"/>
</dbReference>
<dbReference type="InterPro" id="IPR046938">
    <property type="entry name" value="DNA_clamp_sf"/>
</dbReference>
<dbReference type="InterPro" id="IPR022649">
    <property type="entry name" value="Pr_cel_nuc_antig_C"/>
</dbReference>
<name>A0ABQ7JBY8_9APIC</name>
<gene>
    <name evidence="7" type="primary">PCNA1</name>
    <name evidence="7" type="ORF">IE077_001996</name>
</gene>
<dbReference type="Gene3D" id="3.70.10.10">
    <property type="match status" value="1"/>
</dbReference>
<sequence>MLEAKIGHATILRRLFDVIKDMVAEVNLDCSEEGIRLQAMDTSHVSLVSLTLEDSGFLHYRCDRERALGLNMPSVCKVFKLCGSNDSVAIHNEDDNDSVTFVFENAAEDKISNFALKLMSIDQDALGIPENDEAWDVVMKLPSKEFSNTCRTMQEFSDTLRIEVDKNGIKFCTAGDVGRGAVVLKPREANGDDDVGVELKVRNPVNQSYAVKHLNQFAKAGSLCDSVTISLSSDKPIEVRFEITDKLDDADAKTRMGEIKFFLAPKMDDDDATME</sequence>
<reference evidence="7 8" key="1">
    <citation type="journal article" date="2020" name="bioRxiv">
        <title>Metabolic contributions of an alphaproteobacterial endosymbiont in the apicomplexan Cardiosporidium cionae.</title>
        <authorList>
            <person name="Hunter E.S."/>
            <person name="Paight C.J."/>
            <person name="Lane C.E."/>
        </authorList>
    </citation>
    <scope>NUCLEOTIDE SEQUENCE [LARGE SCALE GENOMIC DNA]</scope>
    <source>
        <strain evidence="7">ESH_2018</strain>
    </source>
</reference>
<organism evidence="7 8">
    <name type="scientific">Cardiosporidium cionae</name>
    <dbReference type="NCBI Taxonomy" id="476202"/>
    <lineage>
        <taxon>Eukaryota</taxon>
        <taxon>Sar</taxon>
        <taxon>Alveolata</taxon>
        <taxon>Apicomplexa</taxon>
        <taxon>Aconoidasida</taxon>
        <taxon>Nephromycida</taxon>
        <taxon>Cardiosporidium</taxon>
    </lineage>
</organism>
<comment type="function">
    <text evidence="3">This protein is an auxiliary protein of DNA polymerase delta and is involved in the control of eukaryotic DNA replication by increasing the polymerase's processivity during elongation of the leading strand.</text>
</comment>
<evidence type="ECO:0000313" key="8">
    <source>
        <dbReference type="Proteomes" id="UP000823046"/>
    </source>
</evidence>
<evidence type="ECO:0000256" key="3">
    <source>
        <dbReference type="RuleBase" id="RU000641"/>
    </source>
</evidence>
<dbReference type="PROSITE" id="PS00293">
    <property type="entry name" value="PCNA_2"/>
    <property type="match status" value="1"/>
</dbReference>
<dbReference type="PROSITE" id="PS01251">
    <property type="entry name" value="PCNA_1"/>
    <property type="match status" value="1"/>
</dbReference>
<keyword evidence="3" id="KW-0539">Nucleus</keyword>
<evidence type="ECO:0000256" key="2">
    <source>
        <dbReference type="ARBA" id="ARBA00023125"/>
    </source>
</evidence>
<keyword evidence="4" id="KW-0235">DNA replication</keyword>
<comment type="similarity">
    <text evidence="1 4">Belongs to the PCNA family.</text>
</comment>
<feature type="domain" description="Proliferating cell nuclear antigen PCNA C-terminal" evidence="6">
    <location>
        <begin position="128"/>
        <end position="246"/>
    </location>
</feature>
<dbReference type="InterPro" id="IPR022659">
    <property type="entry name" value="Pr_cel_nuc_antig_CS"/>
</dbReference>
<evidence type="ECO:0000313" key="7">
    <source>
        <dbReference type="EMBL" id="KAF8821463.1"/>
    </source>
</evidence>
<dbReference type="Proteomes" id="UP000823046">
    <property type="component" value="Unassembled WGS sequence"/>
</dbReference>
<dbReference type="PANTHER" id="PTHR11352:SF0">
    <property type="entry name" value="PROLIFERATING CELL NUCLEAR ANTIGEN"/>
    <property type="match status" value="1"/>
</dbReference>
<protein>
    <recommendedName>
        <fullName evidence="3">DNA sliding clamp PCNA</fullName>
    </recommendedName>
</protein>
<dbReference type="EMBL" id="JADAQX010000177">
    <property type="protein sequence ID" value="KAF8821463.1"/>
    <property type="molecule type" value="Genomic_DNA"/>
</dbReference>
<dbReference type="InterPro" id="IPR022648">
    <property type="entry name" value="Pr_cel_nuc_antig_N"/>
</dbReference>
<accession>A0ABQ7JBY8</accession>
<dbReference type="NCBIfam" id="TIGR00590">
    <property type="entry name" value="pcna"/>
    <property type="match status" value="1"/>
</dbReference>
<dbReference type="SUPFAM" id="SSF55979">
    <property type="entry name" value="DNA clamp"/>
    <property type="match status" value="2"/>
</dbReference>
<dbReference type="InterPro" id="IPR000730">
    <property type="entry name" value="Pr_cel_nuc_antig"/>
</dbReference>
<dbReference type="HAMAP" id="MF_00317">
    <property type="entry name" value="DNApol_clamp_arch"/>
    <property type="match status" value="1"/>
</dbReference>
<evidence type="ECO:0000259" key="6">
    <source>
        <dbReference type="Pfam" id="PF02747"/>
    </source>
</evidence>
<dbReference type="CDD" id="cd00577">
    <property type="entry name" value="PCNA"/>
    <property type="match status" value="1"/>
</dbReference>
<comment type="caution">
    <text evidence="7">The sequence shown here is derived from an EMBL/GenBank/DDBJ whole genome shotgun (WGS) entry which is preliminary data.</text>
</comment>
<feature type="domain" description="Proliferating cell nuclear antigen PCNA N-terminal" evidence="5">
    <location>
        <begin position="1"/>
        <end position="124"/>
    </location>
</feature>
<keyword evidence="2 4" id="KW-0238">DNA-binding</keyword>
<dbReference type="PRINTS" id="PR00339">
    <property type="entry name" value="PCNACYCLIN"/>
</dbReference>